<sequence>MALHLPASKKPLRLGLIPEEAAARNPGVPVTLDHDIDSVPEAGRELTFASLADLVDDLAARLWAAGVRAGEHLALYKTHNFDIYLLACAASRLGAVPVLLSPALDGTTVRALLDRLERPNLLTDEAKLGDELADLPLAESACRVIVPRGDRPGTVSLDSLAGSPRRTPVRLDGDQPALMTHTSGTTGVPKLVVHTALSLRGRYRPQEQLVALIRRRETYAVHVSFVHSRMYMALAVMLEHGMPIVVIDDSEPERVAPLLARTRPGIVETHPNTFVEWEELVEHPLRPLSNVKYYSGTFDAIHPPTIHKLLSASLRRSPIFFQFYGQSECGPLVARWYTRKNALTANGRCLGYPLPGMTHVRVVPRDGQRPSKKTPGFIEVMSDGRAITYYAEDERYRQECDGRWWRTGDVGYRDRWGRVHVLDRAVDVIENVDSTLEVEDAVLGRLDELIELVLVAGPAGDPVPVVCTKNNVPLDHARWQRAVRDFPQLSTPVQIPLAELPRTATMKVQRLELARRLRERLEPA</sequence>
<dbReference type="Gene3D" id="3.40.50.12780">
    <property type="entry name" value="N-terminal domain of ligase-like"/>
    <property type="match status" value="1"/>
</dbReference>
<dbReference type="AlphaFoldDB" id="A0A0L0JZ65"/>
<dbReference type="InterPro" id="IPR050237">
    <property type="entry name" value="ATP-dep_AMP-bd_enzyme"/>
</dbReference>
<evidence type="ECO:0000313" key="2">
    <source>
        <dbReference type="EMBL" id="KND30675.1"/>
    </source>
</evidence>
<name>A0A0L0JZ65_9ACTN</name>
<proteinExistence type="predicted"/>
<reference evidence="3" key="1">
    <citation type="submission" date="2014-07" db="EMBL/GenBank/DDBJ databases">
        <title>Genome sequencing of plant-pathogenic Streptomyces species.</title>
        <authorList>
            <person name="Harrison J."/>
            <person name="Sapp M."/>
            <person name="Thwaites R."/>
            <person name="Studholme D.J."/>
        </authorList>
    </citation>
    <scope>NUCLEOTIDE SEQUENCE [LARGE SCALE GENOMIC DNA]</scope>
    <source>
        <strain evidence="3">NCPPB 4445</strain>
    </source>
</reference>
<dbReference type="EMBL" id="JPPY01000163">
    <property type="protein sequence ID" value="KND30675.1"/>
    <property type="molecule type" value="Genomic_DNA"/>
</dbReference>
<gene>
    <name evidence="2" type="ORF">IQ63_28185</name>
</gene>
<dbReference type="SUPFAM" id="SSF56801">
    <property type="entry name" value="Acetyl-CoA synthetase-like"/>
    <property type="match status" value="1"/>
</dbReference>
<feature type="domain" description="AMP-dependent synthetase/ligase" evidence="1">
    <location>
        <begin position="19"/>
        <end position="390"/>
    </location>
</feature>
<dbReference type="Pfam" id="PF00501">
    <property type="entry name" value="AMP-binding"/>
    <property type="match status" value="1"/>
</dbReference>
<dbReference type="OrthoDB" id="4495845at2"/>
<accession>A0A0L0JZ65</accession>
<dbReference type="Proteomes" id="UP000037151">
    <property type="component" value="Unassembled WGS sequence"/>
</dbReference>
<dbReference type="RefSeq" id="WP_050373114.1">
    <property type="nucleotide sequence ID" value="NZ_KQ257829.1"/>
</dbReference>
<protein>
    <submittedName>
        <fullName evidence="2">Long-chain acyl-CoA synthetase</fullName>
    </submittedName>
</protein>
<evidence type="ECO:0000313" key="3">
    <source>
        <dbReference type="Proteomes" id="UP000037151"/>
    </source>
</evidence>
<evidence type="ECO:0000259" key="1">
    <source>
        <dbReference type="Pfam" id="PF00501"/>
    </source>
</evidence>
<dbReference type="PANTHER" id="PTHR43767:SF1">
    <property type="entry name" value="NONRIBOSOMAL PEPTIDE SYNTHASE PES1 (EUROFUNG)-RELATED"/>
    <property type="match status" value="1"/>
</dbReference>
<dbReference type="PROSITE" id="PS00455">
    <property type="entry name" value="AMP_BINDING"/>
    <property type="match status" value="1"/>
</dbReference>
<organism evidence="2 3">
    <name type="scientific">Streptomyces acidiscabies</name>
    <dbReference type="NCBI Taxonomy" id="42234"/>
    <lineage>
        <taxon>Bacteria</taxon>
        <taxon>Bacillati</taxon>
        <taxon>Actinomycetota</taxon>
        <taxon>Actinomycetes</taxon>
        <taxon>Kitasatosporales</taxon>
        <taxon>Streptomycetaceae</taxon>
        <taxon>Streptomyces</taxon>
    </lineage>
</organism>
<dbReference type="InterPro" id="IPR042099">
    <property type="entry name" value="ANL_N_sf"/>
</dbReference>
<dbReference type="InterPro" id="IPR000873">
    <property type="entry name" value="AMP-dep_synth/lig_dom"/>
</dbReference>
<dbReference type="PANTHER" id="PTHR43767">
    <property type="entry name" value="LONG-CHAIN-FATTY-ACID--COA LIGASE"/>
    <property type="match status" value="1"/>
</dbReference>
<dbReference type="PATRIC" id="fig|42234.21.peg.5813"/>
<dbReference type="InterPro" id="IPR020845">
    <property type="entry name" value="AMP-binding_CS"/>
</dbReference>
<comment type="caution">
    <text evidence="2">The sequence shown here is derived from an EMBL/GenBank/DDBJ whole genome shotgun (WGS) entry which is preliminary data.</text>
</comment>